<feature type="chain" id="PRO_5004451680" evidence="1">
    <location>
        <begin position="26"/>
        <end position="202"/>
    </location>
</feature>
<keyword evidence="1" id="KW-0732">Signal</keyword>
<proteinExistence type="predicted"/>
<dbReference type="STRING" id="1318628.MARLIPOL_08044"/>
<accession>R8B270</accession>
<organism evidence="2 3">
    <name type="scientific">Marinobacter lipolyticus SM19</name>
    <dbReference type="NCBI Taxonomy" id="1318628"/>
    <lineage>
        <taxon>Bacteria</taxon>
        <taxon>Pseudomonadati</taxon>
        <taxon>Pseudomonadota</taxon>
        <taxon>Gammaproteobacteria</taxon>
        <taxon>Pseudomonadales</taxon>
        <taxon>Marinobacteraceae</taxon>
        <taxon>Marinobacter</taxon>
    </lineage>
</organism>
<gene>
    <name evidence="2" type="ORF">MARLIPOL_08044</name>
</gene>
<comment type="caution">
    <text evidence="2">The sequence shown here is derived from an EMBL/GenBank/DDBJ whole genome shotgun (WGS) entry which is preliminary data.</text>
</comment>
<keyword evidence="3" id="KW-1185">Reference proteome</keyword>
<feature type="signal peptide" evidence="1">
    <location>
        <begin position="1"/>
        <end position="25"/>
    </location>
</feature>
<evidence type="ECO:0000313" key="2">
    <source>
        <dbReference type="EMBL" id="EON92688.1"/>
    </source>
</evidence>
<evidence type="ECO:0000256" key="1">
    <source>
        <dbReference type="SAM" id="SignalP"/>
    </source>
</evidence>
<protein>
    <submittedName>
        <fullName evidence="2">Uncharacterized protein</fullName>
    </submittedName>
</protein>
<evidence type="ECO:0000313" key="3">
    <source>
        <dbReference type="Proteomes" id="UP000016540"/>
    </source>
</evidence>
<sequence>MPSLKKSLVTIALTSALLTTPFALSEENQLAVEIPENSVLSDGMLTKEELAKFAVIGQQQLVKLTEKAMEEYTSELMDDDDNMPAAWMLLDDGETIKRINIDSQAEQANAQMRILMYRAALKSIARRGKINAAVILYTGKVKEGEDAEALVIEHEHRLGISANKVVPFHLEDGDASFSQAITREKPFQMFYDDKQESPAHQG</sequence>
<dbReference type="OrthoDB" id="6365723at2"/>
<dbReference type="EMBL" id="ASAD01000010">
    <property type="protein sequence ID" value="EON92688.1"/>
    <property type="molecule type" value="Genomic_DNA"/>
</dbReference>
<dbReference type="Proteomes" id="UP000016540">
    <property type="component" value="Unassembled WGS sequence"/>
</dbReference>
<name>R8B270_9GAMM</name>
<dbReference type="RefSeq" id="WP_012137612.1">
    <property type="nucleotide sequence ID" value="NZ_KE007317.1"/>
</dbReference>
<dbReference type="PATRIC" id="fig|1318628.3.peg.1613"/>
<dbReference type="HOGENOM" id="CLU_1382681_0_0_6"/>
<reference evidence="2 3" key="1">
    <citation type="journal article" date="2013" name="Genome Announc.">
        <title>Draft Genome Sequence of the Moderately Halophilic Bacterium Marinobacter lipolyticus Strain SM19.</title>
        <authorList>
            <person name="Papke R.T."/>
            <person name="de la Haba R.R."/>
            <person name="Infante-Dominguez C."/>
            <person name="Perez D."/>
            <person name="Sanchez-Porro C."/>
            <person name="Lapierre P."/>
            <person name="Ventosa A."/>
        </authorList>
    </citation>
    <scope>NUCLEOTIDE SEQUENCE [LARGE SCALE GENOMIC DNA]</scope>
    <source>
        <strain evidence="2 3">SM19</strain>
    </source>
</reference>
<dbReference type="AlphaFoldDB" id="R8B270"/>